<evidence type="ECO:0000313" key="2">
    <source>
        <dbReference type="EMBL" id="PKN02778.1"/>
    </source>
</evidence>
<dbReference type="InterPro" id="IPR045407">
    <property type="entry name" value="DUF6512"/>
</dbReference>
<dbReference type="Proteomes" id="UP000233417">
    <property type="component" value="Unassembled WGS sequence"/>
</dbReference>
<feature type="transmembrane region" description="Helical" evidence="1">
    <location>
        <begin position="6"/>
        <end position="23"/>
    </location>
</feature>
<evidence type="ECO:0000313" key="3">
    <source>
        <dbReference type="Proteomes" id="UP000233417"/>
    </source>
</evidence>
<feature type="transmembrane region" description="Helical" evidence="1">
    <location>
        <begin position="131"/>
        <end position="154"/>
    </location>
</feature>
<gene>
    <name evidence="2" type="ORF">CVU76_01980</name>
</gene>
<sequence length="174" mass="20357">MLLWIIIANIFLANLFGVIFHYTHKRKTRSLLLHVFSSVNESTWEHLKLAFTPMLFLTFLNYFLLRNTYPNVIESNLYGLLMVILLIPLLYYPIRFFLKREVVFVSIGIFILSVILGYIGVYNMLLKEISLIGETISFTLLVLIFFLFGIFTFFPPKIFLFKDPVSGKYGHIRG</sequence>
<dbReference type="AlphaFoldDB" id="A0A2N2F3M2"/>
<feature type="transmembrane region" description="Helical" evidence="1">
    <location>
        <begin position="101"/>
        <end position="125"/>
    </location>
</feature>
<proteinExistence type="predicted"/>
<keyword evidence="1" id="KW-1133">Transmembrane helix</keyword>
<name>A0A2N2F3M2_9BACT</name>
<keyword evidence="1" id="KW-0812">Transmembrane</keyword>
<feature type="transmembrane region" description="Helical" evidence="1">
    <location>
        <begin position="77"/>
        <end position="94"/>
    </location>
</feature>
<protein>
    <submittedName>
        <fullName evidence="2">Uncharacterized protein</fullName>
    </submittedName>
</protein>
<accession>A0A2N2F3M2</accession>
<organism evidence="2 3">
    <name type="scientific">Candidatus Dojkabacteria bacterium HGW-Dojkabacteria-1</name>
    <dbReference type="NCBI Taxonomy" id="2013761"/>
    <lineage>
        <taxon>Bacteria</taxon>
        <taxon>Candidatus Dojkabacteria</taxon>
    </lineage>
</organism>
<reference evidence="2 3" key="1">
    <citation type="journal article" date="2017" name="ISME J.">
        <title>Potential for microbial H2 and metal transformations associated with novel bacteria and archaea in deep terrestrial subsurface sediments.</title>
        <authorList>
            <person name="Hernsdorf A.W."/>
            <person name="Amano Y."/>
            <person name="Miyakawa K."/>
            <person name="Ise K."/>
            <person name="Suzuki Y."/>
            <person name="Anantharaman K."/>
            <person name="Probst A."/>
            <person name="Burstein D."/>
            <person name="Thomas B.C."/>
            <person name="Banfield J.F."/>
        </authorList>
    </citation>
    <scope>NUCLEOTIDE SEQUENCE [LARGE SCALE GENOMIC DNA]</scope>
    <source>
        <strain evidence="2">HGW-Dojkabacteria-1</strain>
    </source>
</reference>
<dbReference type="Pfam" id="PF20122">
    <property type="entry name" value="DUF6512"/>
    <property type="match status" value="1"/>
</dbReference>
<keyword evidence="1" id="KW-0472">Membrane</keyword>
<comment type="caution">
    <text evidence="2">The sequence shown here is derived from an EMBL/GenBank/DDBJ whole genome shotgun (WGS) entry which is preliminary data.</text>
</comment>
<evidence type="ECO:0000256" key="1">
    <source>
        <dbReference type="SAM" id="Phobius"/>
    </source>
</evidence>
<feature type="transmembrane region" description="Helical" evidence="1">
    <location>
        <begin position="44"/>
        <end position="65"/>
    </location>
</feature>
<dbReference type="EMBL" id="PHAO01000001">
    <property type="protein sequence ID" value="PKN02778.1"/>
    <property type="molecule type" value="Genomic_DNA"/>
</dbReference>